<dbReference type="InterPro" id="IPR004381">
    <property type="entry name" value="Glycerate_kinase"/>
</dbReference>
<dbReference type="InterPro" id="IPR018197">
    <property type="entry name" value="Glycerate_kinase_RE-like"/>
</dbReference>
<protein>
    <submittedName>
        <fullName evidence="5">Glycerate kinase</fullName>
    </submittedName>
</protein>
<dbReference type="PANTHER" id="PTHR21599">
    <property type="entry name" value="GLYCERATE KINASE"/>
    <property type="match status" value="1"/>
</dbReference>
<evidence type="ECO:0000313" key="5">
    <source>
        <dbReference type="EMBL" id="PWK14905.1"/>
    </source>
</evidence>
<gene>
    <name evidence="5" type="ORF">C7459_104107</name>
</gene>
<dbReference type="OrthoDB" id="9774290at2"/>
<dbReference type="PANTHER" id="PTHR21599:SF0">
    <property type="entry name" value="GLYCERATE KINASE"/>
    <property type="match status" value="1"/>
</dbReference>
<dbReference type="RefSeq" id="WP_109687296.1">
    <property type="nucleotide sequence ID" value="NZ_QGGL01000004.1"/>
</dbReference>
<dbReference type="GO" id="GO:0008887">
    <property type="term" value="F:glycerate kinase activity"/>
    <property type="evidence" value="ECO:0007669"/>
    <property type="project" value="UniProtKB-UniRule"/>
</dbReference>
<dbReference type="InterPro" id="IPR018193">
    <property type="entry name" value="Glyc_kinase_flavodox-like_fold"/>
</dbReference>
<dbReference type="NCBIfam" id="TIGR00045">
    <property type="entry name" value="glycerate kinase"/>
    <property type="match status" value="1"/>
</dbReference>
<sequence length="401" mass="41682">MKKVVVAPDSFKGSLTARELCQAMRTGILRVFPDADVVMLPLADGGEGTMETLILATGGHSVQVEVTDPLGRPLKAHYGALGEFTARNGNNSDSSNGLAHTNPSLVVIELAQASGLPLLAPEERNPLVTTTYGTGELIRHALDAGHRNFLIGLGGSASNDGGAGLLEALGLRLLDAQGQPLPRGGGALARLQQLDASGLDPRLQESTFTIATDVQNPLTGPTGASAIFGPQKGATPEQVAQLDEALWHFANHLNHTTQHQNTTDKKDLHTHPGGGAAGGAGAGLLAFFPCEMRSGIEVMLEAGHFKQHLQDADLVLTGEGRLDAQTLSGKTIAGVCQAAATSQVPVIALCGSAILTGGEMDELGLQAAFSLVPGPCTLDEALQHAAVWATERTEQILRLLR</sequence>
<evidence type="ECO:0000313" key="6">
    <source>
        <dbReference type="Proteomes" id="UP000245634"/>
    </source>
</evidence>
<comment type="caution">
    <text evidence="5">The sequence shown here is derived from an EMBL/GenBank/DDBJ whole genome shotgun (WGS) entry which is preliminary data.</text>
</comment>
<dbReference type="EMBL" id="QGGL01000004">
    <property type="protein sequence ID" value="PWK14905.1"/>
    <property type="molecule type" value="Genomic_DNA"/>
</dbReference>
<name>A0A316DBD0_9BACL</name>
<dbReference type="Pfam" id="PF02595">
    <property type="entry name" value="Gly_kinase"/>
    <property type="match status" value="1"/>
</dbReference>
<accession>A0A316DBD0</accession>
<proteinExistence type="inferred from homology"/>
<keyword evidence="6" id="KW-1185">Reference proteome</keyword>
<evidence type="ECO:0000256" key="2">
    <source>
        <dbReference type="ARBA" id="ARBA00022679"/>
    </source>
</evidence>
<evidence type="ECO:0000256" key="3">
    <source>
        <dbReference type="ARBA" id="ARBA00022777"/>
    </source>
</evidence>
<dbReference type="PIRSF" id="PIRSF006078">
    <property type="entry name" value="GlxK"/>
    <property type="match status" value="1"/>
</dbReference>
<reference evidence="5 6" key="1">
    <citation type="submission" date="2018-05" db="EMBL/GenBank/DDBJ databases">
        <title>Genomic Encyclopedia of Type Strains, Phase IV (KMG-IV): sequencing the most valuable type-strain genomes for metagenomic binning, comparative biology and taxonomic classification.</title>
        <authorList>
            <person name="Goeker M."/>
        </authorList>
    </citation>
    <scope>NUCLEOTIDE SEQUENCE [LARGE SCALE GENOMIC DNA]</scope>
    <source>
        <strain evidence="5 6">DSM 18773</strain>
    </source>
</reference>
<evidence type="ECO:0000256" key="4">
    <source>
        <dbReference type="PIRNR" id="PIRNR006078"/>
    </source>
</evidence>
<keyword evidence="2 4" id="KW-0808">Transferase</keyword>
<dbReference type="Gene3D" id="3.90.1510.10">
    <property type="entry name" value="Glycerate kinase, domain 2"/>
    <property type="match status" value="1"/>
</dbReference>
<organism evidence="5 6">
    <name type="scientific">Tumebacillus permanentifrigoris</name>
    <dbReference type="NCBI Taxonomy" id="378543"/>
    <lineage>
        <taxon>Bacteria</taxon>
        <taxon>Bacillati</taxon>
        <taxon>Bacillota</taxon>
        <taxon>Bacilli</taxon>
        <taxon>Bacillales</taxon>
        <taxon>Alicyclobacillaceae</taxon>
        <taxon>Tumebacillus</taxon>
    </lineage>
</organism>
<dbReference type="InterPro" id="IPR036129">
    <property type="entry name" value="Glycerate_kinase_sf"/>
</dbReference>
<dbReference type="GO" id="GO:0031388">
    <property type="term" value="P:organic acid phosphorylation"/>
    <property type="evidence" value="ECO:0007669"/>
    <property type="project" value="UniProtKB-UniRule"/>
</dbReference>
<dbReference type="AlphaFoldDB" id="A0A316DBD0"/>
<dbReference type="Gene3D" id="3.40.50.10350">
    <property type="entry name" value="Glycerate kinase, domain 1"/>
    <property type="match status" value="1"/>
</dbReference>
<comment type="similarity">
    <text evidence="1 4">Belongs to the glycerate kinase type-1 family.</text>
</comment>
<keyword evidence="3 4" id="KW-0418">Kinase</keyword>
<dbReference type="SUPFAM" id="SSF110738">
    <property type="entry name" value="Glycerate kinase I"/>
    <property type="match status" value="1"/>
</dbReference>
<evidence type="ECO:0000256" key="1">
    <source>
        <dbReference type="ARBA" id="ARBA00006284"/>
    </source>
</evidence>
<dbReference type="Proteomes" id="UP000245634">
    <property type="component" value="Unassembled WGS sequence"/>
</dbReference>